<reference evidence="1" key="1">
    <citation type="submission" date="2014-12" db="EMBL/GenBank/DDBJ databases">
        <title>Insight into the proteome of Arion vulgaris.</title>
        <authorList>
            <person name="Aradska J."/>
            <person name="Bulat T."/>
            <person name="Smidak R."/>
            <person name="Sarate P."/>
            <person name="Gangsoo J."/>
            <person name="Sialana F."/>
            <person name="Bilban M."/>
            <person name="Lubec G."/>
        </authorList>
    </citation>
    <scope>NUCLEOTIDE SEQUENCE</scope>
    <source>
        <tissue evidence="1">Skin</tissue>
    </source>
</reference>
<name>A0A0B6Y4N7_9EUPU</name>
<organism evidence="1">
    <name type="scientific">Arion vulgaris</name>
    <dbReference type="NCBI Taxonomy" id="1028688"/>
    <lineage>
        <taxon>Eukaryota</taxon>
        <taxon>Metazoa</taxon>
        <taxon>Spiralia</taxon>
        <taxon>Lophotrochozoa</taxon>
        <taxon>Mollusca</taxon>
        <taxon>Gastropoda</taxon>
        <taxon>Heterobranchia</taxon>
        <taxon>Euthyneura</taxon>
        <taxon>Panpulmonata</taxon>
        <taxon>Eupulmonata</taxon>
        <taxon>Stylommatophora</taxon>
        <taxon>Helicina</taxon>
        <taxon>Arionoidea</taxon>
        <taxon>Arionidae</taxon>
        <taxon>Arion</taxon>
    </lineage>
</organism>
<sequence>GSHSTRSWDVWGEVEDLTVPGLDMCGVMCQRQDLTVLGLGMCGVRCQRRDLRVQDLEMCGRGATE</sequence>
<evidence type="ECO:0000313" key="1">
    <source>
        <dbReference type="EMBL" id="CEK51292.1"/>
    </source>
</evidence>
<dbReference type="EMBL" id="HACG01004427">
    <property type="protein sequence ID" value="CEK51292.1"/>
    <property type="molecule type" value="Transcribed_RNA"/>
</dbReference>
<accession>A0A0B6Y4N7</accession>
<proteinExistence type="predicted"/>
<gene>
    <name evidence="1" type="primary">ORF13054</name>
</gene>
<feature type="non-terminal residue" evidence="1">
    <location>
        <position position="1"/>
    </location>
</feature>
<dbReference type="AlphaFoldDB" id="A0A0B6Y4N7"/>
<protein>
    <submittedName>
        <fullName evidence="1">Uncharacterized protein</fullName>
    </submittedName>
</protein>